<evidence type="ECO:0000256" key="3">
    <source>
        <dbReference type="ARBA" id="ARBA00022553"/>
    </source>
</evidence>
<dbReference type="InterPro" id="IPR036390">
    <property type="entry name" value="WH_DNA-bd_sf"/>
</dbReference>
<dbReference type="SUPFAM" id="SSF46785">
    <property type="entry name" value="Winged helix' DNA-binding domain"/>
    <property type="match status" value="1"/>
</dbReference>
<dbReference type="PANTHER" id="PTHR10015">
    <property type="entry name" value="HEAT SHOCK TRANSCRIPTION FACTOR"/>
    <property type="match status" value="1"/>
</dbReference>
<dbReference type="InterPro" id="IPR000232">
    <property type="entry name" value="HSF_DNA-bd"/>
</dbReference>
<evidence type="ECO:0000256" key="7">
    <source>
        <dbReference type="ARBA" id="ARBA00023163"/>
    </source>
</evidence>
<evidence type="ECO:0000256" key="4">
    <source>
        <dbReference type="ARBA" id="ARBA00023015"/>
    </source>
</evidence>
<dbReference type="AlphaFoldDB" id="A0ABC8RGJ9"/>
<dbReference type="InterPro" id="IPR036388">
    <property type="entry name" value="WH-like_DNA-bd_sf"/>
</dbReference>
<feature type="compositionally biased region" description="Gly residues" evidence="11">
    <location>
        <begin position="24"/>
        <end position="40"/>
    </location>
</feature>
<dbReference type="PANTHER" id="PTHR10015:SF456">
    <property type="entry name" value="E2F_DP FAMILY WINGED-HELIX DNA-BINDING DOMAIN-CONTAINING PROTEIN-RELATED"/>
    <property type="match status" value="1"/>
</dbReference>
<evidence type="ECO:0000256" key="5">
    <source>
        <dbReference type="ARBA" id="ARBA00023016"/>
    </source>
</evidence>
<evidence type="ECO:0000256" key="2">
    <source>
        <dbReference type="ARBA" id="ARBA00011233"/>
    </source>
</evidence>
<evidence type="ECO:0000259" key="12">
    <source>
        <dbReference type="SMART" id="SM00415"/>
    </source>
</evidence>
<keyword evidence="7" id="KW-0804">Transcription</keyword>
<evidence type="ECO:0000256" key="6">
    <source>
        <dbReference type="ARBA" id="ARBA00023125"/>
    </source>
</evidence>
<keyword evidence="10" id="KW-0175">Coiled coil</keyword>
<dbReference type="EMBL" id="CAUOFW020001368">
    <property type="protein sequence ID" value="CAK9144089.1"/>
    <property type="molecule type" value="Genomic_DNA"/>
</dbReference>
<dbReference type="Gene3D" id="1.10.10.10">
    <property type="entry name" value="Winged helix-like DNA-binding domain superfamily/Winged helix DNA-binding domain"/>
    <property type="match status" value="1"/>
</dbReference>
<evidence type="ECO:0000313" key="13">
    <source>
        <dbReference type="EMBL" id="CAK9144089.1"/>
    </source>
</evidence>
<evidence type="ECO:0000256" key="9">
    <source>
        <dbReference type="RuleBase" id="RU004020"/>
    </source>
</evidence>
<keyword evidence="14" id="KW-1185">Reference proteome</keyword>
<keyword evidence="5" id="KW-0346">Stress response</keyword>
<dbReference type="GO" id="GO:0005634">
    <property type="term" value="C:nucleus"/>
    <property type="evidence" value="ECO:0007669"/>
    <property type="project" value="UniProtKB-SubCell"/>
</dbReference>
<comment type="similarity">
    <text evidence="9">Belongs to the HSF family.</text>
</comment>
<proteinExistence type="inferred from homology"/>
<gene>
    <name evidence="13" type="ORF">ILEXP_LOCUS11831</name>
</gene>
<dbReference type="Proteomes" id="UP001642360">
    <property type="component" value="Unassembled WGS sequence"/>
</dbReference>
<reference evidence="13 14" key="1">
    <citation type="submission" date="2024-02" db="EMBL/GenBank/DDBJ databases">
        <authorList>
            <person name="Vignale AGUSTIN F."/>
            <person name="Sosa J E."/>
            <person name="Modenutti C."/>
        </authorList>
    </citation>
    <scope>NUCLEOTIDE SEQUENCE [LARGE SCALE GENOMIC DNA]</scope>
</reference>
<evidence type="ECO:0000256" key="10">
    <source>
        <dbReference type="SAM" id="Coils"/>
    </source>
</evidence>
<feature type="region of interest" description="Disordered" evidence="11">
    <location>
        <begin position="17"/>
        <end position="40"/>
    </location>
</feature>
<comment type="caution">
    <text evidence="13">The sequence shown here is derived from an EMBL/GenBank/DDBJ whole genome shotgun (WGS) entry which is preliminary data.</text>
</comment>
<evidence type="ECO:0000313" key="14">
    <source>
        <dbReference type="Proteomes" id="UP001642360"/>
    </source>
</evidence>
<keyword evidence="4" id="KW-0805">Transcription regulation</keyword>
<dbReference type="PRINTS" id="PR00056">
    <property type="entry name" value="HSFDOMAIN"/>
</dbReference>
<comment type="subcellular location">
    <subcellularLocation>
        <location evidence="1">Nucleus</location>
    </subcellularLocation>
</comment>
<dbReference type="Pfam" id="PF00447">
    <property type="entry name" value="HSF_DNA-bind"/>
    <property type="match status" value="1"/>
</dbReference>
<organism evidence="13 14">
    <name type="scientific">Ilex paraguariensis</name>
    <name type="common">yerba mate</name>
    <dbReference type="NCBI Taxonomy" id="185542"/>
    <lineage>
        <taxon>Eukaryota</taxon>
        <taxon>Viridiplantae</taxon>
        <taxon>Streptophyta</taxon>
        <taxon>Embryophyta</taxon>
        <taxon>Tracheophyta</taxon>
        <taxon>Spermatophyta</taxon>
        <taxon>Magnoliopsida</taxon>
        <taxon>eudicotyledons</taxon>
        <taxon>Gunneridae</taxon>
        <taxon>Pentapetalae</taxon>
        <taxon>asterids</taxon>
        <taxon>campanulids</taxon>
        <taxon>Aquifoliales</taxon>
        <taxon>Aquifoliaceae</taxon>
        <taxon>Ilex</taxon>
    </lineage>
</organism>
<accession>A0ABC8RGJ9</accession>
<feature type="domain" description="HSF-type DNA-binding" evidence="12">
    <location>
        <begin position="62"/>
        <end position="154"/>
    </location>
</feature>
<dbReference type="FunFam" id="1.10.10.10:FF:000037">
    <property type="entry name" value="Heat stress transcription factor B-4"/>
    <property type="match status" value="1"/>
</dbReference>
<evidence type="ECO:0000256" key="1">
    <source>
        <dbReference type="ARBA" id="ARBA00004123"/>
    </source>
</evidence>
<name>A0ABC8RGJ9_9AQUA</name>
<dbReference type="SMART" id="SM00415">
    <property type="entry name" value="HSF"/>
    <property type="match status" value="1"/>
</dbReference>
<keyword evidence="6" id="KW-0238">DNA-binding</keyword>
<dbReference type="GO" id="GO:0003677">
    <property type="term" value="F:DNA binding"/>
    <property type="evidence" value="ECO:0007669"/>
    <property type="project" value="UniProtKB-KW"/>
</dbReference>
<feature type="coiled-coil region" evidence="10">
    <location>
        <begin position="184"/>
        <end position="225"/>
    </location>
</feature>
<evidence type="ECO:0000256" key="8">
    <source>
        <dbReference type="ARBA" id="ARBA00023242"/>
    </source>
</evidence>
<comment type="subunit">
    <text evidence="2">Homotrimer.</text>
</comment>
<protein>
    <recommendedName>
        <fullName evidence="12">HSF-type DNA-binding domain-containing protein</fullName>
    </recommendedName>
</protein>
<sequence length="394" mass="45197">MEEVTSKQEKVVVMDDNGDSVSGAWGGRGGSGSGGGGGVEGSCSLSMSKTLLLKPRIRNHGYPSKFLLKTFEMVDNPETNSIISWSPTGTSLIIWDLIKFSELLPIYFKHNHFSSFNYQLNNYGFRKISWDKWEYENPLFQEGKKHLLGNIQRKNKQVSVTKKQQVAKNRCFDSGEEFRVKDKLENVRNDNMKLRVEIQNLKLQQENMENQFAALEEHMADMEFKQQKMIIFIANKFNPSFFQRFIHQLRRKMEIDSTQTAKKRKLVVPQSTENSMEPMDMDAMDTTLISQNIDGENQVQHDFTTIQSESQTAVSSADKLGSPIQNQKANATSDINAEDYPCWNKLLEDDSMCENELERELRLAHSKMVMEFEDLIEKPSVCGVEEEGNLDLWS</sequence>
<keyword evidence="3" id="KW-0597">Phosphoprotein</keyword>
<evidence type="ECO:0000256" key="11">
    <source>
        <dbReference type="SAM" id="MobiDB-lite"/>
    </source>
</evidence>
<keyword evidence="8" id="KW-0539">Nucleus</keyword>